<feature type="region of interest" description="Disordered" evidence="9">
    <location>
        <begin position="768"/>
        <end position="862"/>
    </location>
</feature>
<dbReference type="Proteomes" id="UP000823749">
    <property type="component" value="Chromosome 10"/>
</dbReference>
<gene>
    <name evidence="11" type="ORF">RHGRI_029174</name>
</gene>
<protein>
    <recommendedName>
        <fullName evidence="10">BED-type domain-containing protein</fullName>
    </recommendedName>
</protein>
<dbReference type="PROSITE" id="PS50808">
    <property type="entry name" value="ZF_BED"/>
    <property type="match status" value="1"/>
</dbReference>
<dbReference type="PANTHER" id="PTHR32166:SF123">
    <property type="entry name" value="BED-TYPE DOMAIN-CONTAINING PROTEIN"/>
    <property type="match status" value="1"/>
</dbReference>
<feature type="region of interest" description="Disordered" evidence="9">
    <location>
        <begin position="920"/>
        <end position="959"/>
    </location>
</feature>
<comment type="caution">
    <text evidence="11">The sequence shown here is derived from an EMBL/GenBank/DDBJ whole genome shotgun (WGS) entry which is preliminary data.</text>
</comment>
<feature type="region of interest" description="Disordered" evidence="9">
    <location>
        <begin position="1"/>
        <end position="21"/>
    </location>
</feature>
<dbReference type="InterPro" id="IPR012337">
    <property type="entry name" value="RNaseH-like_sf"/>
</dbReference>
<dbReference type="AlphaFoldDB" id="A0AAV6IP77"/>
<dbReference type="InterPro" id="IPR008906">
    <property type="entry name" value="HATC_C_dom"/>
</dbReference>
<dbReference type="PANTHER" id="PTHR32166">
    <property type="entry name" value="OSJNBA0013A04.12 PROTEIN"/>
    <property type="match status" value="1"/>
</dbReference>
<feature type="compositionally biased region" description="Low complexity" evidence="9">
    <location>
        <begin position="924"/>
        <end position="934"/>
    </location>
</feature>
<dbReference type="GO" id="GO:0046983">
    <property type="term" value="F:protein dimerization activity"/>
    <property type="evidence" value="ECO:0007669"/>
    <property type="project" value="InterPro"/>
</dbReference>
<evidence type="ECO:0000256" key="3">
    <source>
        <dbReference type="ARBA" id="ARBA00022771"/>
    </source>
</evidence>
<feature type="region of interest" description="Disordered" evidence="9">
    <location>
        <begin position="980"/>
        <end position="1004"/>
    </location>
</feature>
<dbReference type="GO" id="GO:0008270">
    <property type="term" value="F:zinc ion binding"/>
    <property type="evidence" value="ECO:0007669"/>
    <property type="project" value="UniProtKB-KW"/>
</dbReference>
<evidence type="ECO:0000313" key="12">
    <source>
        <dbReference type="Proteomes" id="UP000823749"/>
    </source>
</evidence>
<feature type="compositionally biased region" description="Gly residues" evidence="9">
    <location>
        <begin position="161"/>
        <end position="173"/>
    </location>
</feature>
<evidence type="ECO:0000256" key="4">
    <source>
        <dbReference type="ARBA" id="ARBA00022833"/>
    </source>
</evidence>
<dbReference type="GO" id="GO:0005634">
    <property type="term" value="C:nucleus"/>
    <property type="evidence" value="ECO:0007669"/>
    <property type="project" value="UniProtKB-SubCell"/>
</dbReference>
<dbReference type="Pfam" id="PF02892">
    <property type="entry name" value="zf-BED"/>
    <property type="match status" value="1"/>
</dbReference>
<feature type="region of interest" description="Disordered" evidence="9">
    <location>
        <begin position="143"/>
        <end position="200"/>
    </location>
</feature>
<accession>A0AAV6IP77</accession>
<keyword evidence="12" id="KW-1185">Reference proteome</keyword>
<keyword evidence="2" id="KW-0479">Metal-binding</keyword>
<feature type="compositionally biased region" description="Polar residues" evidence="9">
    <location>
        <begin position="9"/>
        <end position="20"/>
    </location>
</feature>
<evidence type="ECO:0000313" key="11">
    <source>
        <dbReference type="EMBL" id="KAG5528409.1"/>
    </source>
</evidence>
<dbReference type="Pfam" id="PF04937">
    <property type="entry name" value="DUF659"/>
    <property type="match status" value="1"/>
</dbReference>
<evidence type="ECO:0000256" key="5">
    <source>
        <dbReference type="ARBA" id="ARBA00023125"/>
    </source>
</evidence>
<dbReference type="SUPFAM" id="SSF53098">
    <property type="entry name" value="Ribonuclease H-like"/>
    <property type="match status" value="1"/>
</dbReference>
<feature type="compositionally biased region" description="Polar residues" evidence="9">
    <location>
        <begin position="772"/>
        <end position="785"/>
    </location>
</feature>
<organism evidence="11 12">
    <name type="scientific">Rhododendron griersonianum</name>
    <dbReference type="NCBI Taxonomy" id="479676"/>
    <lineage>
        <taxon>Eukaryota</taxon>
        <taxon>Viridiplantae</taxon>
        <taxon>Streptophyta</taxon>
        <taxon>Embryophyta</taxon>
        <taxon>Tracheophyta</taxon>
        <taxon>Spermatophyta</taxon>
        <taxon>Magnoliopsida</taxon>
        <taxon>eudicotyledons</taxon>
        <taxon>Gunneridae</taxon>
        <taxon>Pentapetalae</taxon>
        <taxon>asterids</taxon>
        <taxon>Ericales</taxon>
        <taxon>Ericaceae</taxon>
        <taxon>Ericoideae</taxon>
        <taxon>Rhodoreae</taxon>
        <taxon>Rhododendron</taxon>
    </lineage>
</organism>
<dbReference type="InterPro" id="IPR003656">
    <property type="entry name" value="Znf_BED"/>
</dbReference>
<feature type="coiled-coil region" evidence="8">
    <location>
        <begin position="84"/>
        <end position="111"/>
    </location>
</feature>
<dbReference type="EMBL" id="JACTNZ010000010">
    <property type="protein sequence ID" value="KAG5528409.1"/>
    <property type="molecule type" value="Genomic_DNA"/>
</dbReference>
<keyword evidence="4" id="KW-0862">Zinc</keyword>
<evidence type="ECO:0000256" key="8">
    <source>
        <dbReference type="SAM" id="Coils"/>
    </source>
</evidence>
<evidence type="ECO:0000256" key="1">
    <source>
        <dbReference type="ARBA" id="ARBA00004123"/>
    </source>
</evidence>
<dbReference type="GO" id="GO:0003677">
    <property type="term" value="F:DNA binding"/>
    <property type="evidence" value="ECO:0007669"/>
    <property type="project" value="UniProtKB-KW"/>
</dbReference>
<evidence type="ECO:0000259" key="10">
    <source>
        <dbReference type="PROSITE" id="PS50808"/>
    </source>
</evidence>
<keyword evidence="5" id="KW-0238">DNA-binding</keyword>
<evidence type="ECO:0000256" key="6">
    <source>
        <dbReference type="ARBA" id="ARBA00023242"/>
    </source>
</evidence>
<keyword evidence="8" id="KW-0175">Coiled coil</keyword>
<comment type="subcellular location">
    <subcellularLocation>
        <location evidence="1">Nucleus</location>
    </subcellularLocation>
</comment>
<evidence type="ECO:0000256" key="9">
    <source>
        <dbReference type="SAM" id="MobiDB-lite"/>
    </source>
</evidence>
<dbReference type="InterPro" id="IPR007021">
    <property type="entry name" value="DUF659"/>
</dbReference>
<evidence type="ECO:0000256" key="2">
    <source>
        <dbReference type="ARBA" id="ARBA00022723"/>
    </source>
</evidence>
<sequence length="1004" mass="115099">MSHGRGAGSSRTGFDPNTPSDDIGWKFGKMVENNNRNKSQCIFCGKIMSGGITRLKEHLAHKRGQVSSCPSVSGEVRELMMKHLKDCSKKQQDKRKRREELKEQIRATQCDEEYEYAAFNNDNDESDDSDPEMTIARQESVRMQYEHEERQRFQNRTGGRYHVGGSSGAGGSGNHDIGPPPGFSKRCSSVRETKKQWSSLTTPEARLAEIDVDLHRSKGQKQSKLSSRFLKAAKQKLGRAVSQFVLYTRLPSNTVNSPWLEPMLDVAREVGKGTKLPSSYEVAEVYLPKEYEAIQKWIGSLKTTWEERGVSIMCDGWSGPRRTHLVNFLVYSNRGTVFHKSIDATDVLSRTSDYYFGLMDKVVEEIGEQYIVQIITDNEAAMKAAGKKLMEKRPHLYWTACAAHCIDLILEDIGEKKNVKAVLEKAKKVTRFIYNYDWVVNYMKNYTDGRDLLRPVITRFATNFITLESLVRYKIGLKNMFNSTEWNATRYARMEGAKEVRDILESKDFWAKAADILKVQEPLVKVLRLVDGDRKPTMGFIYEAMDRAKMAIQNDCRYYTEYWRIIDRRWTIQLHTDLHAAGYFLNPIYQYGGNLSNHREVMDGVRKVILRLLPDVNEQVEAINQISVFRNKEDSFGTVVARAAVEATNPAEWWIHYGVSAPQLQKVAVKVLSQTTSFSNCERNWSTFSLIHTKTRNRLKYQKLNKIVFVYYNMRLKIRHATRRSDEERDDHFNPINLDYIFDEDDPLAEWLEEGEHAILDDVDNSAWLHTGDTQNPQNVDLSENSSGGGRGLSPSGSGSEDDDGPNGGETQDNTVNRTTYHEEDGGTRDSTQQRRRQSRHSVSSGDGGSNRIRRSRPINDIYTTHNLRDQFGQLEVGQDHGRAHHWQQRPIYPYYPPEEQQSYFNQPEPPFMGIGYPHRSHQHSYSGSSSYGSNPTVTEPSTHWYSQQQSDSSGTTNNFEHCNFSNNFYGHLFEAAGQNSHGDDQFNEEYVDPPVPPRHSFWH</sequence>
<dbReference type="Pfam" id="PF05699">
    <property type="entry name" value="Dimer_Tnp_hAT"/>
    <property type="match status" value="1"/>
</dbReference>
<keyword evidence="6" id="KW-0539">Nucleus</keyword>
<keyword evidence="3 7" id="KW-0863">Zinc-finger</keyword>
<feature type="domain" description="BED-type" evidence="10">
    <location>
        <begin position="19"/>
        <end position="76"/>
    </location>
</feature>
<evidence type="ECO:0000256" key="7">
    <source>
        <dbReference type="PROSITE-ProRule" id="PRU00027"/>
    </source>
</evidence>
<feature type="compositionally biased region" description="Polar residues" evidence="9">
    <location>
        <begin position="935"/>
        <end position="959"/>
    </location>
</feature>
<reference evidence="11" key="1">
    <citation type="submission" date="2020-08" db="EMBL/GenBank/DDBJ databases">
        <title>Plant Genome Project.</title>
        <authorList>
            <person name="Zhang R.-G."/>
        </authorList>
    </citation>
    <scope>NUCLEOTIDE SEQUENCE</scope>
    <source>
        <strain evidence="11">WSP0</strain>
        <tissue evidence="11">Leaf</tissue>
    </source>
</reference>
<name>A0AAV6IP77_9ERIC</name>
<proteinExistence type="predicted"/>